<keyword evidence="3" id="KW-1185">Reference proteome</keyword>
<feature type="region of interest" description="Disordered" evidence="2">
    <location>
        <begin position="1"/>
        <end position="29"/>
    </location>
</feature>
<organism evidence="3 4">
    <name type="scientific">Heterorhabditis bacteriophora</name>
    <name type="common">Entomopathogenic nematode worm</name>
    <dbReference type="NCBI Taxonomy" id="37862"/>
    <lineage>
        <taxon>Eukaryota</taxon>
        <taxon>Metazoa</taxon>
        <taxon>Ecdysozoa</taxon>
        <taxon>Nematoda</taxon>
        <taxon>Chromadorea</taxon>
        <taxon>Rhabditida</taxon>
        <taxon>Rhabditina</taxon>
        <taxon>Rhabditomorpha</taxon>
        <taxon>Strongyloidea</taxon>
        <taxon>Heterorhabditidae</taxon>
        <taxon>Heterorhabditis</taxon>
    </lineage>
</organism>
<dbReference type="Proteomes" id="UP000095283">
    <property type="component" value="Unplaced"/>
</dbReference>
<dbReference type="WBParaSite" id="Hba_14144">
    <property type="protein sequence ID" value="Hba_14144"/>
    <property type="gene ID" value="Hba_14144"/>
</dbReference>
<reference evidence="4" key="1">
    <citation type="submission" date="2016-11" db="UniProtKB">
        <authorList>
            <consortium name="WormBaseParasite"/>
        </authorList>
    </citation>
    <scope>IDENTIFICATION</scope>
</reference>
<proteinExistence type="inferred from homology"/>
<name>A0A1I7X989_HETBA</name>
<sequence length="267" mass="30417">MAKKTSLPALPLLNSDDEELSSDRDQDLMNDEGGEILDFDFEAFPMEIDDREGIVNMLTQIFLRADIDTVALADAIIKQSPFGNVIGPAEDNSDEDSTNVVYGLLTLIELNNPKTETSKYAKEVLNFVLARARSYALKDILKSFDENINKRIALFINERMLNFPTQIISPSFSSIRMDIAGLKKPLKNILYIHKLRIADTSSDTKLVPASSVSSVPAKKRRRERLKRKDKQLLRWLMQKLYMIISKMNFLCRFNAFIDKVANTSFEK</sequence>
<dbReference type="Pfam" id="PF13862">
    <property type="entry name" value="BCCIP"/>
    <property type="match status" value="1"/>
</dbReference>
<accession>A0A1I7X989</accession>
<evidence type="ECO:0000256" key="2">
    <source>
        <dbReference type="SAM" id="MobiDB-lite"/>
    </source>
</evidence>
<evidence type="ECO:0000256" key="1">
    <source>
        <dbReference type="ARBA" id="ARBA00006781"/>
    </source>
</evidence>
<dbReference type="PANTHER" id="PTHR13261">
    <property type="entry name" value="BRCA2 AND CDKN1A INTERACTING PROTEIN"/>
    <property type="match status" value="1"/>
</dbReference>
<dbReference type="GO" id="GO:0005634">
    <property type="term" value="C:nucleus"/>
    <property type="evidence" value="ECO:0007669"/>
    <property type="project" value="TreeGrafter"/>
</dbReference>
<comment type="similarity">
    <text evidence="1">Belongs to the BCP1 family.</text>
</comment>
<dbReference type="InterPro" id="IPR025602">
    <property type="entry name" value="BCP1_family"/>
</dbReference>
<dbReference type="AlphaFoldDB" id="A0A1I7X989"/>
<protein>
    <submittedName>
        <fullName evidence="4">Protein BCCIP homolog</fullName>
    </submittedName>
</protein>
<evidence type="ECO:0000313" key="4">
    <source>
        <dbReference type="WBParaSite" id="Hba_14144"/>
    </source>
</evidence>
<dbReference type="PANTHER" id="PTHR13261:SF0">
    <property type="entry name" value="BRCA2 AND CDKN1A-INTERACTING PROTEIN"/>
    <property type="match status" value="1"/>
</dbReference>
<evidence type="ECO:0000313" key="3">
    <source>
        <dbReference type="Proteomes" id="UP000095283"/>
    </source>
</evidence>